<organism evidence="1 2">
    <name type="scientific">Phanerochaete carnosa (strain HHB-10118-sp)</name>
    <name type="common">White-rot fungus</name>
    <name type="synonym">Peniophora carnosa</name>
    <dbReference type="NCBI Taxonomy" id="650164"/>
    <lineage>
        <taxon>Eukaryota</taxon>
        <taxon>Fungi</taxon>
        <taxon>Dikarya</taxon>
        <taxon>Basidiomycota</taxon>
        <taxon>Agaricomycotina</taxon>
        <taxon>Agaricomycetes</taxon>
        <taxon>Polyporales</taxon>
        <taxon>Phanerochaetaceae</taxon>
        <taxon>Phanerochaete</taxon>
    </lineage>
</organism>
<dbReference type="OrthoDB" id="3258324at2759"/>
<sequence>MMLALSRVCRAWHAYAIEHLYEFIWISSAVQAKKLAHTLIMQALQSPTCTYGSFVRRIHIQTPVLERCAPADLLSIVELTPNLVIYSDYHSLQRSLYDDGPDPRCSPEAILKLVANPKIRRLSWTSYGDAPFQQRMTPLLTNLAIQLEYLELSSCSPNFRAMFSQSTTAGTKMDVRLPSLKALKVSLDNNTFAVLSSWDMPKLTNLSVLSSDFSYTGPGFASFFQAHGVKLVQLELGHSSSLIEKHYLTAPQRTQPVTPVPLATWCPNLREFICSADAEWHWQSPDWITAHILLPAHPNIKFIGIRDLDARMRGDPDGFSCEPFFTLFELLASLLRKDAFPELKYLRDLSSESYRMRSYRPHPRVRQFWERVVELSGKRGVWLEDCHGFNINIRTLLRAERTHFD</sequence>
<reference evidence="1 2" key="1">
    <citation type="journal article" date="2012" name="BMC Genomics">
        <title>Comparative genomics of the white-rot fungi, Phanerochaete carnosa and P. chrysosporium, to elucidate the genetic basis of the distinct wood types they colonize.</title>
        <authorList>
            <person name="Suzuki H."/>
            <person name="MacDonald J."/>
            <person name="Syed K."/>
            <person name="Salamov A."/>
            <person name="Hori C."/>
            <person name="Aerts A."/>
            <person name="Henrissat B."/>
            <person name="Wiebenga A."/>
            <person name="vanKuyk P.A."/>
            <person name="Barry K."/>
            <person name="Lindquist E."/>
            <person name="LaButti K."/>
            <person name="Lapidus A."/>
            <person name="Lucas S."/>
            <person name="Coutinho P."/>
            <person name="Gong Y."/>
            <person name="Samejima M."/>
            <person name="Mahadevan R."/>
            <person name="Abou-Zaid M."/>
            <person name="de Vries R.P."/>
            <person name="Igarashi K."/>
            <person name="Yadav J.S."/>
            <person name="Grigoriev I.V."/>
            <person name="Master E.R."/>
        </authorList>
    </citation>
    <scope>NUCLEOTIDE SEQUENCE [LARGE SCALE GENOMIC DNA]</scope>
    <source>
        <strain evidence="1 2">HHB-10118-sp</strain>
    </source>
</reference>
<dbReference type="Gene3D" id="3.80.10.10">
    <property type="entry name" value="Ribonuclease Inhibitor"/>
    <property type="match status" value="1"/>
</dbReference>
<dbReference type="InterPro" id="IPR032675">
    <property type="entry name" value="LRR_dom_sf"/>
</dbReference>
<protein>
    <recommendedName>
        <fullName evidence="3">F-box domain-containing protein</fullName>
    </recommendedName>
</protein>
<keyword evidence="2" id="KW-1185">Reference proteome</keyword>
<dbReference type="GeneID" id="18915715"/>
<dbReference type="HOGENOM" id="CLU_011073_0_0_1"/>
<dbReference type="EMBL" id="JH930470">
    <property type="protein sequence ID" value="EKM58742.1"/>
    <property type="molecule type" value="Genomic_DNA"/>
</dbReference>
<evidence type="ECO:0008006" key="3">
    <source>
        <dbReference type="Google" id="ProtNLM"/>
    </source>
</evidence>
<accession>K5X793</accession>
<proteinExistence type="predicted"/>
<dbReference type="AlphaFoldDB" id="K5X793"/>
<dbReference type="InParanoid" id="K5X793"/>
<dbReference type="Proteomes" id="UP000008370">
    <property type="component" value="Unassembled WGS sequence"/>
</dbReference>
<dbReference type="KEGG" id="pco:PHACADRAFT_253244"/>
<name>K5X793_PHACS</name>
<gene>
    <name evidence="1" type="ORF">PHACADRAFT_253244</name>
</gene>
<evidence type="ECO:0000313" key="1">
    <source>
        <dbReference type="EMBL" id="EKM58742.1"/>
    </source>
</evidence>
<evidence type="ECO:0000313" key="2">
    <source>
        <dbReference type="Proteomes" id="UP000008370"/>
    </source>
</evidence>
<dbReference type="RefSeq" id="XP_007394037.1">
    <property type="nucleotide sequence ID" value="XM_007393975.1"/>
</dbReference>